<keyword evidence="5" id="KW-1185">Reference proteome</keyword>
<evidence type="ECO:0000256" key="1">
    <source>
        <dbReference type="ARBA" id="ARBA00022679"/>
    </source>
</evidence>
<dbReference type="PANTHER" id="PTHR43420">
    <property type="entry name" value="ACETYLTRANSFERASE"/>
    <property type="match status" value="1"/>
</dbReference>
<name>A0ABR3FST2_9AGAR</name>
<dbReference type="InterPro" id="IPR050680">
    <property type="entry name" value="YpeA/RimI_acetyltransf"/>
</dbReference>
<protein>
    <recommendedName>
        <fullName evidence="3">N-acetyltransferase domain-containing protein</fullName>
    </recommendedName>
</protein>
<evidence type="ECO:0000256" key="2">
    <source>
        <dbReference type="ARBA" id="ARBA00023315"/>
    </source>
</evidence>
<evidence type="ECO:0000313" key="4">
    <source>
        <dbReference type="EMBL" id="KAL0578534.1"/>
    </source>
</evidence>
<dbReference type="SUPFAM" id="SSF55729">
    <property type="entry name" value="Acyl-CoA N-acyltransferases (Nat)"/>
    <property type="match status" value="1"/>
</dbReference>
<reference evidence="4 5" key="1">
    <citation type="submission" date="2024-02" db="EMBL/GenBank/DDBJ databases">
        <title>A draft genome for the cacao thread blight pathogen Marasmius crinis-equi.</title>
        <authorList>
            <person name="Cohen S.P."/>
            <person name="Baruah I.K."/>
            <person name="Amoako-Attah I."/>
            <person name="Bukari Y."/>
            <person name="Meinhardt L.W."/>
            <person name="Bailey B.A."/>
        </authorList>
    </citation>
    <scope>NUCLEOTIDE SEQUENCE [LARGE SCALE GENOMIC DNA]</scope>
    <source>
        <strain evidence="4 5">GH-76</strain>
    </source>
</reference>
<comment type="caution">
    <text evidence="4">The sequence shown here is derived from an EMBL/GenBank/DDBJ whole genome shotgun (WGS) entry which is preliminary data.</text>
</comment>
<dbReference type="EMBL" id="JBAHYK010000095">
    <property type="protein sequence ID" value="KAL0578534.1"/>
    <property type="molecule type" value="Genomic_DNA"/>
</dbReference>
<keyword evidence="2" id="KW-0012">Acyltransferase</keyword>
<feature type="domain" description="N-acetyltransferase" evidence="3">
    <location>
        <begin position="13"/>
        <end position="195"/>
    </location>
</feature>
<gene>
    <name evidence="4" type="ORF">V5O48_003477</name>
</gene>
<evidence type="ECO:0000259" key="3">
    <source>
        <dbReference type="PROSITE" id="PS51186"/>
    </source>
</evidence>
<accession>A0ABR3FST2</accession>
<dbReference type="CDD" id="cd04301">
    <property type="entry name" value="NAT_SF"/>
    <property type="match status" value="1"/>
</dbReference>
<proteinExistence type="predicted"/>
<sequence>MLTSTLTYHLHALSQSPPAPAEVERYKQFRLLSLRTDPQAYSSAYAKESAFTDQQWHDRLAPTQKITIVASTDEHEWGGMITVLSPQFFDFTEYIPSKLKETHRVDSVYVFVGMWVHPDHRQRGVGTLLVQEAVRWVQKQNAGNDGEERRGTALLEVVQVNQDAARLYRRMGFQEVDRAGSYSQVDSLFMFLDIERETAAAV</sequence>
<organism evidence="4 5">
    <name type="scientific">Marasmius crinis-equi</name>
    <dbReference type="NCBI Taxonomy" id="585013"/>
    <lineage>
        <taxon>Eukaryota</taxon>
        <taxon>Fungi</taxon>
        <taxon>Dikarya</taxon>
        <taxon>Basidiomycota</taxon>
        <taxon>Agaricomycotina</taxon>
        <taxon>Agaricomycetes</taxon>
        <taxon>Agaricomycetidae</taxon>
        <taxon>Agaricales</taxon>
        <taxon>Marasmiineae</taxon>
        <taxon>Marasmiaceae</taxon>
        <taxon>Marasmius</taxon>
    </lineage>
</organism>
<keyword evidence="1" id="KW-0808">Transferase</keyword>
<dbReference type="Pfam" id="PF13508">
    <property type="entry name" value="Acetyltransf_7"/>
    <property type="match status" value="1"/>
</dbReference>
<dbReference type="InterPro" id="IPR016181">
    <property type="entry name" value="Acyl_CoA_acyltransferase"/>
</dbReference>
<dbReference type="Proteomes" id="UP001465976">
    <property type="component" value="Unassembled WGS sequence"/>
</dbReference>
<dbReference type="InterPro" id="IPR000182">
    <property type="entry name" value="GNAT_dom"/>
</dbReference>
<evidence type="ECO:0000313" key="5">
    <source>
        <dbReference type="Proteomes" id="UP001465976"/>
    </source>
</evidence>
<dbReference type="Gene3D" id="3.40.630.30">
    <property type="match status" value="1"/>
</dbReference>
<dbReference type="PROSITE" id="PS51186">
    <property type="entry name" value="GNAT"/>
    <property type="match status" value="1"/>
</dbReference>